<keyword evidence="10" id="KW-1185">Reference proteome</keyword>
<sequence length="378" mass="43325">MAENVIENFTAAKFFNNTSKATLNESYTLVEIIIITFFIVIFLLGTIGNGFVLFYFGFKEKRTCPIKEQRSVPEYLFCVLAVVDFFASALNPLLYTYWTITRYRWHFSYWTCKILVPLGTIATTMSGGIFAVLSFDRQRTIVYPFKRHFKLFHIKLCLVLVFFYALLMNAHYAVNISLVNNKCFITDVRKKAYSIPTIIYFLINDVSLIVVINFTNIRIFSKILRLSPSTALVLGDAATKRRKENYKIIRLLAVLTTVFFVLTLPRDIFQFVHLVSWFRGSGLHTSVSLLSLYSFLKVFNVANSCVNPLIYYMMHKGFKRFIKECFCINYKRLVGMKRIGSSASNIALTLRLNGSPNTSRLDCSSPLNGSGSIEHSFA</sequence>
<evidence type="ECO:0000259" key="9">
    <source>
        <dbReference type="PROSITE" id="PS50262"/>
    </source>
</evidence>
<organism evidence="10 11">
    <name type="scientific">Hydra vulgaris</name>
    <name type="common">Hydra</name>
    <name type="synonym">Hydra attenuata</name>
    <dbReference type="NCBI Taxonomy" id="6087"/>
    <lineage>
        <taxon>Eukaryota</taxon>
        <taxon>Metazoa</taxon>
        <taxon>Cnidaria</taxon>
        <taxon>Hydrozoa</taxon>
        <taxon>Hydroidolina</taxon>
        <taxon>Anthoathecata</taxon>
        <taxon>Aplanulata</taxon>
        <taxon>Hydridae</taxon>
        <taxon>Hydra</taxon>
    </lineage>
</organism>
<feature type="transmembrane region" description="Helical" evidence="8">
    <location>
        <begin position="156"/>
        <end position="174"/>
    </location>
</feature>
<keyword evidence="5 8" id="KW-0472">Membrane</keyword>
<dbReference type="PRINTS" id="PR00237">
    <property type="entry name" value="GPCRRHODOPSN"/>
</dbReference>
<dbReference type="InterPro" id="IPR017452">
    <property type="entry name" value="GPCR_Rhodpsn_7TM"/>
</dbReference>
<accession>A0ABM4B320</accession>
<dbReference type="SUPFAM" id="SSF81321">
    <property type="entry name" value="Family A G protein-coupled receptor-like"/>
    <property type="match status" value="1"/>
</dbReference>
<dbReference type="CDD" id="cd00637">
    <property type="entry name" value="7tm_classA_rhodopsin-like"/>
    <property type="match status" value="1"/>
</dbReference>
<feature type="transmembrane region" description="Helical" evidence="8">
    <location>
        <begin position="32"/>
        <end position="55"/>
    </location>
</feature>
<evidence type="ECO:0000256" key="8">
    <source>
        <dbReference type="SAM" id="Phobius"/>
    </source>
</evidence>
<feature type="transmembrane region" description="Helical" evidence="8">
    <location>
        <begin position="248"/>
        <end position="269"/>
    </location>
</feature>
<keyword evidence="2 8" id="KW-0812">Transmembrane</keyword>
<evidence type="ECO:0000313" key="10">
    <source>
        <dbReference type="Proteomes" id="UP001652625"/>
    </source>
</evidence>
<dbReference type="Gene3D" id="1.20.1070.10">
    <property type="entry name" value="Rhodopsin 7-helix transmembrane proteins"/>
    <property type="match status" value="1"/>
</dbReference>
<feature type="transmembrane region" description="Helical" evidence="8">
    <location>
        <begin position="194"/>
        <end position="215"/>
    </location>
</feature>
<dbReference type="GeneID" id="124809705"/>
<feature type="transmembrane region" description="Helical" evidence="8">
    <location>
        <begin position="75"/>
        <end position="94"/>
    </location>
</feature>
<name>A0ABM4B320_HYDVU</name>
<reference evidence="10" key="1">
    <citation type="submission" date="2025-05" db="UniProtKB">
        <authorList>
            <consortium name="RefSeq"/>
        </authorList>
    </citation>
    <scope>NUCLEOTIDE SEQUENCE [LARGE SCALE GENOMIC DNA]</scope>
</reference>
<dbReference type="Pfam" id="PF00001">
    <property type="entry name" value="7tm_1"/>
    <property type="match status" value="1"/>
</dbReference>
<gene>
    <name evidence="11" type="primary">LOC124809705</name>
</gene>
<dbReference type="RefSeq" id="XP_065643175.1">
    <property type="nucleotide sequence ID" value="XM_065787103.1"/>
</dbReference>
<feature type="domain" description="G-protein coupled receptors family 1 profile" evidence="9">
    <location>
        <begin position="48"/>
        <end position="311"/>
    </location>
</feature>
<feature type="transmembrane region" description="Helical" evidence="8">
    <location>
        <begin position="114"/>
        <end position="135"/>
    </location>
</feature>
<comment type="subcellular location">
    <subcellularLocation>
        <location evidence="1">Membrane</location>
        <topology evidence="1">Multi-pass membrane protein</topology>
    </subcellularLocation>
</comment>
<dbReference type="PANTHER" id="PTHR45695">
    <property type="entry name" value="LEUCOKININ RECEPTOR-RELATED"/>
    <property type="match status" value="1"/>
</dbReference>
<evidence type="ECO:0000256" key="3">
    <source>
        <dbReference type="ARBA" id="ARBA00022989"/>
    </source>
</evidence>
<evidence type="ECO:0000256" key="6">
    <source>
        <dbReference type="ARBA" id="ARBA00023170"/>
    </source>
</evidence>
<evidence type="ECO:0000256" key="7">
    <source>
        <dbReference type="ARBA" id="ARBA00023224"/>
    </source>
</evidence>
<keyword evidence="4" id="KW-0297">G-protein coupled receptor</keyword>
<dbReference type="PANTHER" id="PTHR45695:SF9">
    <property type="entry name" value="LEUCOKININ RECEPTOR"/>
    <property type="match status" value="1"/>
</dbReference>
<protein>
    <submittedName>
        <fullName evidence="11">Tachykinin-like peptides receptor 86C</fullName>
    </submittedName>
</protein>
<evidence type="ECO:0000256" key="4">
    <source>
        <dbReference type="ARBA" id="ARBA00023040"/>
    </source>
</evidence>
<evidence type="ECO:0000313" key="11">
    <source>
        <dbReference type="RefSeq" id="XP_065643175.1"/>
    </source>
</evidence>
<proteinExistence type="predicted"/>
<dbReference type="InterPro" id="IPR000276">
    <property type="entry name" value="GPCR_Rhodpsn"/>
</dbReference>
<keyword evidence="3 8" id="KW-1133">Transmembrane helix</keyword>
<keyword evidence="6" id="KW-0675">Receptor</keyword>
<evidence type="ECO:0000256" key="1">
    <source>
        <dbReference type="ARBA" id="ARBA00004141"/>
    </source>
</evidence>
<evidence type="ECO:0000256" key="5">
    <source>
        <dbReference type="ARBA" id="ARBA00023136"/>
    </source>
</evidence>
<dbReference type="Proteomes" id="UP001652625">
    <property type="component" value="Chromosome 01"/>
</dbReference>
<keyword evidence="7" id="KW-0807">Transducer</keyword>
<feature type="transmembrane region" description="Helical" evidence="8">
    <location>
        <begin position="289"/>
        <end position="313"/>
    </location>
</feature>
<reference evidence="11" key="2">
    <citation type="submission" date="2025-08" db="UniProtKB">
        <authorList>
            <consortium name="RefSeq"/>
        </authorList>
    </citation>
    <scope>IDENTIFICATION</scope>
</reference>
<evidence type="ECO:0000256" key="2">
    <source>
        <dbReference type="ARBA" id="ARBA00022692"/>
    </source>
</evidence>
<dbReference type="PROSITE" id="PS50262">
    <property type="entry name" value="G_PROTEIN_RECEP_F1_2"/>
    <property type="match status" value="1"/>
</dbReference>